<feature type="compositionally biased region" description="Basic and acidic residues" evidence="9">
    <location>
        <begin position="107"/>
        <end position="116"/>
    </location>
</feature>
<dbReference type="PANTHER" id="PTHR19229:SF212">
    <property type="entry name" value="ABC TRANSPORTER DOMAIN-CONTAINING PROTEIN"/>
    <property type="match status" value="1"/>
</dbReference>
<evidence type="ECO:0000256" key="7">
    <source>
        <dbReference type="ARBA" id="ARBA00022989"/>
    </source>
</evidence>
<evidence type="ECO:0000256" key="10">
    <source>
        <dbReference type="SAM" id="Phobius"/>
    </source>
</evidence>
<comment type="similarity">
    <text evidence="2">Belongs to the ABC transporter superfamily. ABCA family. CPR flippase (TC 3.A.1.211) subfamily.</text>
</comment>
<name>A0ABC9EMM8_9POAL</name>
<feature type="transmembrane region" description="Helical" evidence="10">
    <location>
        <begin position="358"/>
        <end position="381"/>
    </location>
</feature>
<feature type="domain" description="ABC transporter" evidence="11">
    <location>
        <begin position="633"/>
        <end position="870"/>
    </location>
</feature>
<evidence type="ECO:0000256" key="9">
    <source>
        <dbReference type="SAM" id="MobiDB-lite"/>
    </source>
</evidence>
<comment type="subcellular location">
    <subcellularLocation>
        <location evidence="1">Membrane</location>
        <topology evidence="1">Multi-pass membrane protein</topology>
    </subcellularLocation>
</comment>
<evidence type="ECO:0000256" key="1">
    <source>
        <dbReference type="ARBA" id="ARBA00004141"/>
    </source>
</evidence>
<evidence type="ECO:0000256" key="5">
    <source>
        <dbReference type="ARBA" id="ARBA00022741"/>
    </source>
</evidence>
<feature type="transmembrane region" description="Helical" evidence="10">
    <location>
        <begin position="441"/>
        <end position="464"/>
    </location>
</feature>
<keyword evidence="4 10" id="KW-0812">Transmembrane</keyword>
<feature type="region of interest" description="Disordered" evidence="9">
    <location>
        <begin position="583"/>
        <end position="602"/>
    </location>
</feature>
<evidence type="ECO:0000313" key="13">
    <source>
        <dbReference type="Proteomes" id="UP001497457"/>
    </source>
</evidence>
<dbReference type="SUPFAM" id="SSF52540">
    <property type="entry name" value="P-loop containing nucleoside triphosphate hydrolases"/>
    <property type="match status" value="1"/>
</dbReference>
<dbReference type="FunFam" id="3.40.50.300:FF:000665">
    <property type="entry name" value="ABC transporter A family member 2"/>
    <property type="match status" value="1"/>
</dbReference>
<evidence type="ECO:0000313" key="12">
    <source>
        <dbReference type="EMBL" id="CAL5059516.1"/>
    </source>
</evidence>
<keyword evidence="8 10" id="KW-0472">Membrane</keyword>
<dbReference type="EMBL" id="OZ075114">
    <property type="protein sequence ID" value="CAL5059516.1"/>
    <property type="molecule type" value="Genomic_DNA"/>
</dbReference>
<dbReference type="PANTHER" id="PTHR19229">
    <property type="entry name" value="ATP-BINDING CASSETTE TRANSPORTER SUBFAMILY A ABCA"/>
    <property type="match status" value="1"/>
</dbReference>
<evidence type="ECO:0000256" key="3">
    <source>
        <dbReference type="ARBA" id="ARBA00022448"/>
    </source>
</evidence>
<dbReference type="InterPro" id="IPR026082">
    <property type="entry name" value="ABCA"/>
</dbReference>
<keyword evidence="3" id="KW-0813">Transport</keyword>
<dbReference type="Proteomes" id="UP001497457">
    <property type="component" value="Chromosome 4rd"/>
</dbReference>
<evidence type="ECO:0000256" key="8">
    <source>
        <dbReference type="ARBA" id="ARBA00023136"/>
    </source>
</evidence>
<dbReference type="SMART" id="SM00382">
    <property type="entry name" value="AAA"/>
    <property type="match status" value="1"/>
</dbReference>
<feature type="compositionally biased region" description="Polar residues" evidence="9">
    <location>
        <begin position="590"/>
        <end position="600"/>
    </location>
</feature>
<dbReference type="Gene3D" id="3.40.50.300">
    <property type="entry name" value="P-loop containing nucleotide triphosphate hydrolases"/>
    <property type="match status" value="1"/>
</dbReference>
<dbReference type="InterPro" id="IPR017871">
    <property type="entry name" value="ABC_transporter-like_CS"/>
</dbReference>
<dbReference type="GO" id="GO:0005524">
    <property type="term" value="F:ATP binding"/>
    <property type="evidence" value="ECO:0007669"/>
    <property type="project" value="UniProtKB-KW"/>
</dbReference>
<sequence>MTGAADFHAQANALFRKNLAIQRRAYKTNCCIILFPLLVCGLLGAAQTAIDNFFKGAAGGADDCKRCAAAAPHLSEAAVGGLSCPMECPLPLAPRWPVALLLPGEKAEDATKDDRTAPPAAPGGAKGEEKSPEEILEALTKPPPCRSPESCAAPARFLVTGGNKSFAESLAGNMFPPHASPKLTADITGLADFALAADAGGPGSRDYDSAFDMGALYFLQSKCTPNSTLSFVVQHGPESTTKDARCTQGSFDWRQSSAAMNNELYRGYHEDKIKERVENNNDIVSAYDLTNSDIKKFNFIVQYNPEKSNMVRVPRLMNLASNAYLQLRGNNSNKMRFGFVKDMPRDGHPMKAPDISFLVGKLVFVWIVMLLFPVILSSLVYEKQLKLRAMMKMHGLGDMAYWIISYCYFLLISLIYMLLLVIFGSIVGVKLFASNSYMLQFIIYFTYMNLQISFAFLMTSYFTTVTTSTVTGYLYVIGSGFIGEYLFKPFVEDTSVSRSLIMLMEFFPPFSLYRIIYELSPPPATGFYSDFSGVQLGDLSDPENGILVLLIIMVLEWASFLFLTLYLDDFGCLQNGIRKLVTGSRPDGSGQPQKPSTQPQEFEASIEIDRTDIMRERETVDRFLQQPDNSYSVIIDNIRKVYPPKDGNAEKVAVKGFSLSIQRGQCFGLLGSNGAGKTSLISMLTGFTKPTSGTAYIDGLNIQTDMSEIYTRIGVCPQFDLLWETLTGREHLMFYGRLKRLNGAALVEAAEQSLKVLQIFEGGVADTHVSQYSGGMKRRLSVAISLIGDPKVVYLDEPSSGLDPASRNALWNAVKSAKKDRAIILTTHSMEEAEALCDRIGISAYGRLRCTGTSKELKAKYGGTFVFTVTAAANEDEAVEQLVRSISPTAKRTYHIAGTQKFEMPKHGVKISDVFQAMEKAKHSLNIVAWGLVDTTLEDVFIKVAKESERCPD</sequence>
<dbReference type="Pfam" id="PF12698">
    <property type="entry name" value="ABC2_membrane_3"/>
    <property type="match status" value="1"/>
</dbReference>
<feature type="transmembrane region" description="Helical" evidence="10">
    <location>
        <begin position="401"/>
        <end position="429"/>
    </location>
</feature>
<dbReference type="InterPro" id="IPR027417">
    <property type="entry name" value="P-loop_NTPase"/>
</dbReference>
<reference evidence="12" key="1">
    <citation type="submission" date="2024-10" db="EMBL/GenBank/DDBJ databases">
        <authorList>
            <person name="Ryan C."/>
        </authorList>
    </citation>
    <scope>NUCLEOTIDE SEQUENCE [LARGE SCALE GENOMIC DNA]</scope>
</reference>
<dbReference type="CDD" id="cd03263">
    <property type="entry name" value="ABC_subfamily_A"/>
    <property type="match status" value="1"/>
</dbReference>
<protein>
    <recommendedName>
        <fullName evidence="11">ABC transporter domain-containing protein</fullName>
    </recommendedName>
</protein>
<dbReference type="InterPro" id="IPR003439">
    <property type="entry name" value="ABC_transporter-like_ATP-bd"/>
</dbReference>
<proteinExistence type="inferred from homology"/>
<keyword evidence="6" id="KW-0067">ATP-binding</keyword>
<dbReference type="Pfam" id="PF24526">
    <property type="entry name" value="ABCA12_C"/>
    <property type="match status" value="1"/>
</dbReference>
<dbReference type="GO" id="GO:0016020">
    <property type="term" value="C:membrane"/>
    <property type="evidence" value="ECO:0007669"/>
    <property type="project" value="UniProtKB-SubCell"/>
</dbReference>
<dbReference type="PROSITE" id="PS50893">
    <property type="entry name" value="ABC_TRANSPORTER_2"/>
    <property type="match status" value="1"/>
</dbReference>
<keyword evidence="5" id="KW-0547">Nucleotide-binding</keyword>
<keyword evidence="7 10" id="KW-1133">Transmembrane helix</keyword>
<gene>
    <name evidence="12" type="ORF">URODEC1_LOCUS96669</name>
</gene>
<dbReference type="PROSITE" id="PS00211">
    <property type="entry name" value="ABC_TRANSPORTER_1"/>
    <property type="match status" value="1"/>
</dbReference>
<keyword evidence="13" id="KW-1185">Reference proteome</keyword>
<dbReference type="InterPro" id="IPR003593">
    <property type="entry name" value="AAA+_ATPase"/>
</dbReference>
<feature type="transmembrane region" description="Helical" evidence="10">
    <location>
        <begin position="546"/>
        <end position="567"/>
    </location>
</feature>
<dbReference type="AlphaFoldDB" id="A0ABC9EMM8"/>
<accession>A0ABC9EMM8</accession>
<dbReference type="Pfam" id="PF00005">
    <property type="entry name" value="ABC_tran"/>
    <property type="match status" value="1"/>
</dbReference>
<dbReference type="InterPro" id="IPR013525">
    <property type="entry name" value="ABC2_TM"/>
</dbReference>
<evidence type="ECO:0000256" key="4">
    <source>
        <dbReference type="ARBA" id="ARBA00022692"/>
    </source>
</evidence>
<evidence type="ECO:0000256" key="2">
    <source>
        <dbReference type="ARBA" id="ARBA00008526"/>
    </source>
</evidence>
<feature type="region of interest" description="Disordered" evidence="9">
    <location>
        <begin position="107"/>
        <end position="133"/>
    </location>
</feature>
<evidence type="ECO:0000256" key="6">
    <source>
        <dbReference type="ARBA" id="ARBA00022840"/>
    </source>
</evidence>
<organism evidence="12 13">
    <name type="scientific">Urochloa decumbens</name>
    <dbReference type="NCBI Taxonomy" id="240449"/>
    <lineage>
        <taxon>Eukaryota</taxon>
        <taxon>Viridiplantae</taxon>
        <taxon>Streptophyta</taxon>
        <taxon>Embryophyta</taxon>
        <taxon>Tracheophyta</taxon>
        <taxon>Spermatophyta</taxon>
        <taxon>Magnoliopsida</taxon>
        <taxon>Liliopsida</taxon>
        <taxon>Poales</taxon>
        <taxon>Poaceae</taxon>
        <taxon>PACMAD clade</taxon>
        <taxon>Panicoideae</taxon>
        <taxon>Panicodae</taxon>
        <taxon>Paniceae</taxon>
        <taxon>Melinidinae</taxon>
        <taxon>Urochloa</taxon>
    </lineage>
</organism>
<evidence type="ECO:0000259" key="11">
    <source>
        <dbReference type="PROSITE" id="PS50893"/>
    </source>
</evidence>